<dbReference type="FunFam" id="3.40.50.880:FF:000030">
    <property type="entry name" value="Gamma-glutamyl-gamma-aminobutyrate hydrolase PuuD"/>
    <property type="match status" value="1"/>
</dbReference>
<dbReference type="RefSeq" id="WP_122627574.1">
    <property type="nucleotide sequence ID" value="NZ_UPPP01000066.1"/>
</dbReference>
<proteinExistence type="predicted"/>
<evidence type="ECO:0000313" key="2">
    <source>
        <dbReference type="Proteomes" id="UP000277811"/>
    </source>
</evidence>
<sequence length="246" mass="26329">MTENKPVIGITASPMMVEGGILAGSERSCVGRDYIRAVTRAGGIPIIIPAVNDADTLDKQVAMCQGILLSGGGDIHPSFYGEEPVGPLGFVSLERDEYEIKVVQAAKAAGKPLLGICRGVQLLNVAFGGTLYQDISWVKGNRLEHNQNCPGNAAWHTVTIAAGSRLHAMMGVERIMTNSSHHQIIKGVAPGFLINARTKDGVIEGIEKDDSLWIVGVQWHPERLVEQSPAMQNIFDHFVAAAGKAL</sequence>
<dbReference type="Pfam" id="PF07722">
    <property type="entry name" value="Peptidase_C26"/>
    <property type="match status" value="1"/>
</dbReference>
<organism evidence="1 2">
    <name type="scientific">Lucifera butyrica</name>
    <dbReference type="NCBI Taxonomy" id="1351585"/>
    <lineage>
        <taxon>Bacteria</taxon>
        <taxon>Bacillati</taxon>
        <taxon>Bacillota</taxon>
        <taxon>Negativicutes</taxon>
        <taxon>Veillonellales</taxon>
        <taxon>Veillonellaceae</taxon>
        <taxon>Lucifera</taxon>
    </lineage>
</organism>
<dbReference type="InterPro" id="IPR011697">
    <property type="entry name" value="Peptidase_C26"/>
</dbReference>
<dbReference type="CDD" id="cd01745">
    <property type="entry name" value="GATase1_2"/>
    <property type="match status" value="1"/>
</dbReference>
<accession>A0A498R638</accession>
<dbReference type="GO" id="GO:0005829">
    <property type="term" value="C:cytosol"/>
    <property type="evidence" value="ECO:0007669"/>
    <property type="project" value="TreeGrafter"/>
</dbReference>
<dbReference type="PANTHER" id="PTHR43235">
    <property type="entry name" value="GLUTAMINE AMIDOTRANSFERASE PB2B2.05-RELATED"/>
    <property type="match status" value="1"/>
</dbReference>
<dbReference type="AlphaFoldDB" id="A0A498R638"/>
<gene>
    <name evidence="1" type="ORF">LUCI_1865</name>
</gene>
<name>A0A498R638_9FIRM</name>
<dbReference type="GO" id="GO:0033969">
    <property type="term" value="F:gamma-glutamyl-gamma-aminobutyrate hydrolase activity"/>
    <property type="evidence" value="ECO:0007669"/>
    <property type="project" value="TreeGrafter"/>
</dbReference>
<dbReference type="SUPFAM" id="SSF52317">
    <property type="entry name" value="Class I glutamine amidotransferase-like"/>
    <property type="match status" value="1"/>
</dbReference>
<dbReference type="OrthoDB" id="9813383at2"/>
<dbReference type="PANTHER" id="PTHR43235:SF1">
    <property type="entry name" value="GLUTAMINE AMIDOTRANSFERASE PB2B2.05-RELATED"/>
    <property type="match status" value="1"/>
</dbReference>
<reference evidence="1 2" key="1">
    <citation type="submission" date="2018-06" db="EMBL/GenBank/DDBJ databases">
        <authorList>
            <person name="Strepis N."/>
        </authorList>
    </citation>
    <scope>NUCLEOTIDE SEQUENCE [LARGE SCALE GENOMIC DNA]</scope>
    <source>
        <strain evidence="1">LUCI</strain>
    </source>
</reference>
<dbReference type="GO" id="GO:0006598">
    <property type="term" value="P:polyamine catabolic process"/>
    <property type="evidence" value="ECO:0007669"/>
    <property type="project" value="TreeGrafter"/>
</dbReference>
<dbReference type="Proteomes" id="UP000277811">
    <property type="component" value="Unassembled WGS sequence"/>
</dbReference>
<protein>
    <submittedName>
        <fullName evidence="1">Peptidase c26</fullName>
    </submittedName>
</protein>
<dbReference type="Gene3D" id="3.40.50.880">
    <property type="match status" value="1"/>
</dbReference>
<evidence type="ECO:0000313" key="1">
    <source>
        <dbReference type="EMBL" id="VBB06629.1"/>
    </source>
</evidence>
<dbReference type="EMBL" id="UPPP01000066">
    <property type="protein sequence ID" value="VBB06629.1"/>
    <property type="molecule type" value="Genomic_DNA"/>
</dbReference>
<dbReference type="InterPro" id="IPR044668">
    <property type="entry name" value="PuuD-like"/>
</dbReference>
<keyword evidence="2" id="KW-1185">Reference proteome</keyword>
<dbReference type="PROSITE" id="PS51273">
    <property type="entry name" value="GATASE_TYPE_1"/>
    <property type="match status" value="1"/>
</dbReference>
<dbReference type="InterPro" id="IPR029062">
    <property type="entry name" value="Class_I_gatase-like"/>
</dbReference>